<evidence type="ECO:0000256" key="5">
    <source>
        <dbReference type="ARBA" id="ARBA00022547"/>
    </source>
</evidence>
<dbReference type="InterPro" id="IPR005953">
    <property type="entry name" value="ATP_synth_csu_bac/chlpt"/>
</dbReference>
<keyword evidence="5 14" id="KW-0138">CF(0)</keyword>
<keyword evidence="9 14" id="KW-0406">Ion transport</keyword>
<name>A0A1F6V5L8_9BACT</name>
<evidence type="ECO:0000313" key="16">
    <source>
        <dbReference type="EMBL" id="OGI64918.1"/>
    </source>
</evidence>
<proteinExistence type="inferred from homology"/>
<comment type="similarity">
    <text evidence="2 14">Belongs to the ATPase C chain family.</text>
</comment>
<evidence type="ECO:0000256" key="2">
    <source>
        <dbReference type="ARBA" id="ARBA00006704"/>
    </source>
</evidence>
<dbReference type="Proteomes" id="UP000177370">
    <property type="component" value="Unassembled WGS sequence"/>
</dbReference>
<dbReference type="Gene3D" id="1.20.20.10">
    <property type="entry name" value="F1F0 ATP synthase subunit C"/>
    <property type="match status" value="1"/>
</dbReference>
<dbReference type="GO" id="GO:0033177">
    <property type="term" value="C:proton-transporting two-sector ATPase complex, proton-transporting domain"/>
    <property type="evidence" value="ECO:0007669"/>
    <property type="project" value="InterPro"/>
</dbReference>
<comment type="subcellular location">
    <subcellularLocation>
        <location evidence="14">Cell membrane</location>
        <topology evidence="14">Multi-pass membrane protein</topology>
    </subcellularLocation>
    <subcellularLocation>
        <location evidence="1">Membrane</location>
        <topology evidence="1">Multi-pass membrane protein</topology>
    </subcellularLocation>
</comment>
<feature type="transmembrane region" description="Helical" evidence="14">
    <location>
        <begin position="58"/>
        <end position="78"/>
    </location>
</feature>
<dbReference type="GO" id="GO:0045259">
    <property type="term" value="C:proton-transporting ATP synthase complex"/>
    <property type="evidence" value="ECO:0007669"/>
    <property type="project" value="UniProtKB-KW"/>
</dbReference>
<keyword evidence="3 14" id="KW-0813">Transport</keyword>
<keyword evidence="8 14" id="KW-1133">Transmembrane helix</keyword>
<reference evidence="16 17" key="1">
    <citation type="journal article" date="2016" name="Nat. Commun.">
        <title>Thousands of microbial genomes shed light on interconnected biogeochemical processes in an aquifer system.</title>
        <authorList>
            <person name="Anantharaman K."/>
            <person name="Brown C.T."/>
            <person name="Hug L.A."/>
            <person name="Sharon I."/>
            <person name="Castelle C.J."/>
            <person name="Probst A.J."/>
            <person name="Thomas B.C."/>
            <person name="Singh A."/>
            <person name="Wilkins M.J."/>
            <person name="Karaoz U."/>
            <person name="Brodie E.L."/>
            <person name="Williams K.H."/>
            <person name="Hubbard S.S."/>
            <person name="Banfield J.F."/>
        </authorList>
    </citation>
    <scope>NUCLEOTIDE SEQUENCE [LARGE SCALE GENOMIC DNA]</scope>
</reference>
<protein>
    <recommendedName>
        <fullName evidence="14">ATP synthase subunit c</fullName>
    </recommendedName>
    <alternativeName>
        <fullName evidence="14">ATP synthase F(0) sector subunit c</fullName>
    </alternativeName>
    <alternativeName>
        <fullName evidence="14">F-type ATPase subunit c</fullName>
        <shortName evidence="14">F-ATPase subunit c</shortName>
    </alternativeName>
    <alternativeName>
        <fullName evidence="14">Lipid-binding protein</fullName>
    </alternativeName>
</protein>
<comment type="caution">
    <text evidence="16">The sequence shown here is derived from an EMBL/GenBank/DDBJ whole genome shotgun (WGS) entry which is preliminary data.</text>
</comment>
<dbReference type="PRINTS" id="PR00124">
    <property type="entry name" value="ATPASEC"/>
</dbReference>
<dbReference type="GO" id="GO:0046933">
    <property type="term" value="F:proton-transporting ATP synthase activity, rotational mechanism"/>
    <property type="evidence" value="ECO:0007669"/>
    <property type="project" value="UniProtKB-UniRule"/>
</dbReference>
<evidence type="ECO:0000256" key="14">
    <source>
        <dbReference type="HAMAP-Rule" id="MF_01396"/>
    </source>
</evidence>
<dbReference type="AlphaFoldDB" id="A0A1F6V5L8"/>
<keyword evidence="11 14" id="KW-0472">Membrane</keyword>
<evidence type="ECO:0000256" key="1">
    <source>
        <dbReference type="ARBA" id="ARBA00004141"/>
    </source>
</evidence>
<comment type="function">
    <text evidence="14">Key component of the F(0) channel; it plays a direct role in translocation across the membrane. A homomeric c-ring of between 10-14 subunits forms the central stalk rotor element with the F(1) delta and epsilon subunits.</text>
</comment>
<dbReference type="InterPro" id="IPR000454">
    <property type="entry name" value="ATP_synth_F0_csu"/>
</dbReference>
<feature type="site" description="Reversibly protonated during proton transport" evidence="14">
    <location>
        <position position="65"/>
    </location>
</feature>
<evidence type="ECO:0000259" key="15">
    <source>
        <dbReference type="Pfam" id="PF00137"/>
    </source>
</evidence>
<evidence type="ECO:0000256" key="11">
    <source>
        <dbReference type="ARBA" id="ARBA00023136"/>
    </source>
</evidence>
<keyword evidence="10 14" id="KW-0446">Lipid-binding</keyword>
<feature type="domain" description="V-ATPase proteolipid subunit C-like" evidence="15">
    <location>
        <begin position="15"/>
        <end position="76"/>
    </location>
</feature>
<evidence type="ECO:0000256" key="7">
    <source>
        <dbReference type="ARBA" id="ARBA00022781"/>
    </source>
</evidence>
<evidence type="ECO:0000256" key="12">
    <source>
        <dbReference type="ARBA" id="ARBA00023310"/>
    </source>
</evidence>
<dbReference type="NCBIfam" id="TIGR01260">
    <property type="entry name" value="ATP_synt_c"/>
    <property type="match status" value="1"/>
</dbReference>
<evidence type="ECO:0000256" key="8">
    <source>
        <dbReference type="ARBA" id="ARBA00022989"/>
    </source>
</evidence>
<gene>
    <name evidence="14" type="primary">atpE</name>
    <name evidence="16" type="ORF">A2647_05245</name>
</gene>
<dbReference type="InterPro" id="IPR002379">
    <property type="entry name" value="ATPase_proteolipid_c-like_dom"/>
</dbReference>
<dbReference type="GO" id="GO:0005886">
    <property type="term" value="C:plasma membrane"/>
    <property type="evidence" value="ECO:0007669"/>
    <property type="project" value="UniProtKB-SubCell"/>
</dbReference>
<dbReference type="CDD" id="cd18121">
    <property type="entry name" value="ATP-synt_Fo_c"/>
    <property type="match status" value="1"/>
</dbReference>
<dbReference type="InterPro" id="IPR020537">
    <property type="entry name" value="ATP_synth_F0_csu_DDCD_BS"/>
</dbReference>
<accession>A0A1F6V5L8</accession>
<dbReference type="HAMAP" id="MF_01396">
    <property type="entry name" value="ATP_synth_c_bact"/>
    <property type="match status" value="1"/>
</dbReference>
<dbReference type="InterPro" id="IPR035921">
    <property type="entry name" value="F/V-ATP_Csub_sf"/>
</dbReference>
<dbReference type="SUPFAM" id="SSF81333">
    <property type="entry name" value="F1F0 ATP synthase subunit C"/>
    <property type="match status" value="1"/>
</dbReference>
<evidence type="ECO:0000256" key="4">
    <source>
        <dbReference type="ARBA" id="ARBA00022475"/>
    </source>
</evidence>
<evidence type="ECO:0000256" key="10">
    <source>
        <dbReference type="ARBA" id="ARBA00023121"/>
    </source>
</evidence>
<dbReference type="InterPro" id="IPR038662">
    <property type="entry name" value="ATP_synth_F0_csu_sf"/>
</dbReference>
<keyword evidence="6 14" id="KW-0812">Transmembrane</keyword>
<dbReference type="PROSITE" id="PS00605">
    <property type="entry name" value="ATPASE_C"/>
    <property type="match status" value="1"/>
</dbReference>
<evidence type="ECO:0000256" key="6">
    <source>
        <dbReference type="ARBA" id="ARBA00022692"/>
    </source>
</evidence>
<keyword evidence="4 14" id="KW-1003">Cell membrane</keyword>
<evidence type="ECO:0000256" key="9">
    <source>
        <dbReference type="ARBA" id="ARBA00023065"/>
    </source>
</evidence>
<sequence length="79" mass="7790">MENEIIGTLVNVAPIGKGLAIGLSAVGGGIGIGLIGAKAMEAIGRNPEATGKVLVPMLIASAFAEAVAIYGLVIAFSIK</sequence>
<dbReference type="Pfam" id="PF00137">
    <property type="entry name" value="ATP-synt_C"/>
    <property type="match status" value="1"/>
</dbReference>
<evidence type="ECO:0000313" key="17">
    <source>
        <dbReference type="Proteomes" id="UP000177370"/>
    </source>
</evidence>
<organism evidence="16 17">
    <name type="scientific">Candidatus Nomurabacteria bacterium RIFCSPHIGHO2_01_FULL_40_24b</name>
    <dbReference type="NCBI Taxonomy" id="1801739"/>
    <lineage>
        <taxon>Bacteria</taxon>
        <taxon>Candidatus Nomuraibacteriota</taxon>
    </lineage>
</organism>
<feature type="transmembrane region" description="Helical" evidence="14">
    <location>
        <begin position="19"/>
        <end position="37"/>
    </location>
</feature>
<dbReference type="EMBL" id="MFTP01000025">
    <property type="protein sequence ID" value="OGI64918.1"/>
    <property type="molecule type" value="Genomic_DNA"/>
</dbReference>
<comment type="function">
    <text evidence="13 14">F(1)F(0) ATP synthase produces ATP from ADP in the presence of a proton or sodium gradient. F-type ATPases consist of two structural domains, F(1) containing the extramembraneous catalytic core and F(0) containing the membrane proton channel, linked together by a central stalk and a peripheral stalk. During catalysis, ATP synthesis in the catalytic domain of F(1) is coupled via a rotary mechanism of the central stalk subunits to proton translocation.</text>
</comment>
<dbReference type="GO" id="GO:0008289">
    <property type="term" value="F:lipid binding"/>
    <property type="evidence" value="ECO:0007669"/>
    <property type="project" value="UniProtKB-KW"/>
</dbReference>
<keyword evidence="7 14" id="KW-0375">Hydrogen ion transport</keyword>
<evidence type="ECO:0000256" key="13">
    <source>
        <dbReference type="ARBA" id="ARBA00025198"/>
    </source>
</evidence>
<keyword evidence="12 14" id="KW-0066">ATP synthesis</keyword>
<dbReference type="FunFam" id="1.20.20.10:FF:000004">
    <property type="entry name" value="ATP synthase subunit c"/>
    <property type="match status" value="1"/>
</dbReference>
<evidence type="ECO:0000256" key="3">
    <source>
        <dbReference type="ARBA" id="ARBA00022448"/>
    </source>
</evidence>